<dbReference type="HOGENOM" id="CLU_162791_0_0_1"/>
<sequence length="96" mass="10968">MATTMEATPTQEPATRAPVALERMRPVSQTVECPHCGQIVKTIVEGRGKGMQRFMDVFFWPLPGRRNWWETTTWRCGDCEVVLASQKNGKDIKVMR</sequence>
<evidence type="ECO:0000313" key="3">
    <source>
        <dbReference type="Proteomes" id="UP000030106"/>
    </source>
</evidence>
<feature type="domain" description="LITAF" evidence="1">
    <location>
        <begin position="27"/>
        <end position="86"/>
    </location>
</feature>
<dbReference type="EMBL" id="ANFO01001013">
    <property type="protein sequence ID" value="KGQ04774.1"/>
    <property type="molecule type" value="Genomic_DNA"/>
</dbReference>
<organism evidence="2 3">
    <name type="scientific">Beauveria bassiana D1-5</name>
    <dbReference type="NCBI Taxonomy" id="1245745"/>
    <lineage>
        <taxon>Eukaryota</taxon>
        <taxon>Fungi</taxon>
        <taxon>Dikarya</taxon>
        <taxon>Ascomycota</taxon>
        <taxon>Pezizomycotina</taxon>
        <taxon>Sordariomycetes</taxon>
        <taxon>Hypocreomycetidae</taxon>
        <taxon>Hypocreales</taxon>
        <taxon>Cordycipitaceae</taxon>
        <taxon>Beauveria</taxon>
    </lineage>
</organism>
<dbReference type="Proteomes" id="UP000030106">
    <property type="component" value="Unassembled WGS sequence"/>
</dbReference>
<name>A0A0A2VVJ1_BEABA</name>
<dbReference type="AlphaFoldDB" id="A0A0A2VVJ1"/>
<evidence type="ECO:0000259" key="1">
    <source>
        <dbReference type="Pfam" id="PF10601"/>
    </source>
</evidence>
<proteinExistence type="predicted"/>
<dbReference type="Pfam" id="PF10601">
    <property type="entry name" value="zf-LITAF-like"/>
    <property type="match status" value="1"/>
</dbReference>
<accession>A0A0A2VVJ1</accession>
<gene>
    <name evidence="2" type="ORF">BBAD15_g9966</name>
</gene>
<evidence type="ECO:0000313" key="2">
    <source>
        <dbReference type="EMBL" id="KGQ04774.1"/>
    </source>
</evidence>
<dbReference type="OrthoDB" id="4768206at2759"/>
<reference evidence="2 3" key="1">
    <citation type="submission" date="2012-10" db="EMBL/GenBank/DDBJ databases">
        <title>Genome sequencing and analysis of entomopathogenic fungi Beauveria bassiana D1-5.</title>
        <authorList>
            <person name="Li Q."/>
            <person name="Wang L."/>
            <person name="Zhang Z."/>
            <person name="Wang Q."/>
            <person name="Ren J."/>
            <person name="Wang M."/>
            <person name="Xu W."/>
            <person name="Wang J."/>
            <person name="Lu Y."/>
            <person name="Du Q."/>
            <person name="Sun Z."/>
        </authorList>
    </citation>
    <scope>NUCLEOTIDE SEQUENCE [LARGE SCALE GENOMIC DNA]</scope>
    <source>
        <strain evidence="2 3">D1-5</strain>
    </source>
</reference>
<protein>
    <recommendedName>
        <fullName evidence="1">LITAF domain-containing protein</fullName>
    </recommendedName>
</protein>
<comment type="caution">
    <text evidence="2">The sequence shown here is derived from an EMBL/GenBank/DDBJ whole genome shotgun (WGS) entry which is preliminary data.</text>
</comment>
<dbReference type="InterPro" id="IPR006629">
    <property type="entry name" value="LITAF"/>
</dbReference>